<evidence type="ECO:0000313" key="2">
    <source>
        <dbReference type="Proteomes" id="UP000699462"/>
    </source>
</evidence>
<accession>A0A8T0D8H5</accession>
<dbReference type="AlphaFoldDB" id="A0A8T0D8H5"/>
<dbReference type="Proteomes" id="UP000699462">
    <property type="component" value="Unassembled WGS sequence"/>
</dbReference>
<dbReference type="EMBL" id="JTDF01009666">
    <property type="protein sequence ID" value="KAF8564110.1"/>
    <property type="molecule type" value="Genomic_DNA"/>
</dbReference>
<proteinExistence type="predicted"/>
<keyword evidence="2" id="KW-1185">Reference proteome</keyword>
<comment type="caution">
    <text evidence="1">The sequence shown here is derived from an EMBL/GenBank/DDBJ whole genome shotgun (WGS) entry which is preliminary data.</text>
</comment>
<organism evidence="1 2">
    <name type="scientific">Paragonimus westermani</name>
    <dbReference type="NCBI Taxonomy" id="34504"/>
    <lineage>
        <taxon>Eukaryota</taxon>
        <taxon>Metazoa</taxon>
        <taxon>Spiralia</taxon>
        <taxon>Lophotrochozoa</taxon>
        <taxon>Platyhelminthes</taxon>
        <taxon>Trematoda</taxon>
        <taxon>Digenea</taxon>
        <taxon>Plagiorchiida</taxon>
        <taxon>Troglotremata</taxon>
        <taxon>Troglotrematidae</taxon>
        <taxon>Paragonimus</taxon>
    </lineage>
</organism>
<gene>
    <name evidence="1" type="ORF">P879_10119</name>
</gene>
<reference evidence="1 2" key="1">
    <citation type="submission" date="2019-07" db="EMBL/GenBank/DDBJ databases">
        <title>Annotation for the trematode Paragonimus westermani.</title>
        <authorList>
            <person name="Choi Y.-J."/>
        </authorList>
    </citation>
    <scope>NUCLEOTIDE SEQUENCE [LARGE SCALE GENOMIC DNA]</scope>
    <source>
        <strain evidence="1">180907_Pwestermani</strain>
    </source>
</reference>
<name>A0A8T0D8H5_9TREM</name>
<evidence type="ECO:0000313" key="1">
    <source>
        <dbReference type="EMBL" id="KAF8564110.1"/>
    </source>
</evidence>
<protein>
    <submittedName>
        <fullName evidence="1">Uncharacterized protein</fullName>
    </submittedName>
</protein>
<sequence length="373" mass="41623">MHATAQLGAIASRTSNSINQIRFIGSSHLILGTRSGLLILIAITPLQATTKLTVTRVMKDHAIESIHSHGILALDVYSHPFNQSSHLIEQVLDTCQVNRAVDLTTLNPDSSNKKQSAIYKQTNLSTLSEESLSENAERWIWLALGEAKRLSLWVLVDPVIGNDVVGLHKNPQKFARCHLIRWIVLDSFRIFDELLPQVPDQLEKCLTSFEFRAAFVQPNLESGTNSAFSCTKSHSQVLVLDAPQIAIHAAIGRNSSKLFFYSVFPTDAKLSYLQSPVDLPERVLSVICTNSVHSRRCFVLISCPSHFKLLCHIYDYRTQTNTGDWIPIVTFPKASDSSQKESQLFPIMTTTVDEQLRTKLAIGLGSNLFLLEQ</sequence>